<evidence type="ECO:0000313" key="3">
    <source>
        <dbReference type="EMBL" id="MFC5816568.1"/>
    </source>
</evidence>
<dbReference type="Gene3D" id="3.60.40.10">
    <property type="entry name" value="PPM-type phosphatase domain"/>
    <property type="match status" value="1"/>
</dbReference>
<dbReference type="SMART" id="SM00332">
    <property type="entry name" value="PP2Cc"/>
    <property type="match status" value="1"/>
</dbReference>
<dbReference type="Pfam" id="PF13672">
    <property type="entry name" value="PP2C_2"/>
    <property type="match status" value="1"/>
</dbReference>
<dbReference type="RefSeq" id="WP_246640780.1">
    <property type="nucleotide sequence ID" value="NZ_JAHKRN010000040.1"/>
</dbReference>
<protein>
    <submittedName>
        <fullName evidence="3">Protein phosphatase 2C domain-containing protein</fullName>
    </submittedName>
</protein>
<evidence type="ECO:0000313" key="4">
    <source>
        <dbReference type="Proteomes" id="UP001596096"/>
    </source>
</evidence>
<accession>A0ABW1BTG9</accession>
<reference evidence="4" key="1">
    <citation type="journal article" date="2019" name="Int. J. Syst. Evol. Microbiol.">
        <title>The Global Catalogue of Microorganisms (GCM) 10K type strain sequencing project: providing services to taxonomists for standard genome sequencing and annotation.</title>
        <authorList>
            <consortium name="The Broad Institute Genomics Platform"/>
            <consortium name="The Broad Institute Genome Sequencing Center for Infectious Disease"/>
            <person name="Wu L."/>
            <person name="Ma J."/>
        </authorList>
    </citation>
    <scope>NUCLEOTIDE SEQUENCE [LARGE SCALE GENOMIC DNA]</scope>
    <source>
        <strain evidence="4">CGMCC 4.7106</strain>
    </source>
</reference>
<feature type="region of interest" description="Disordered" evidence="1">
    <location>
        <begin position="83"/>
        <end position="182"/>
    </location>
</feature>
<proteinExistence type="predicted"/>
<evidence type="ECO:0000256" key="1">
    <source>
        <dbReference type="SAM" id="MobiDB-lite"/>
    </source>
</evidence>
<dbReference type="InterPro" id="IPR025874">
    <property type="entry name" value="DZR"/>
</dbReference>
<feature type="compositionally biased region" description="Polar residues" evidence="1">
    <location>
        <begin position="167"/>
        <end position="182"/>
    </location>
</feature>
<keyword evidence="4" id="KW-1185">Reference proteome</keyword>
<organism evidence="3 4">
    <name type="scientific">Nonomuraea harbinensis</name>
    <dbReference type="NCBI Taxonomy" id="1286938"/>
    <lineage>
        <taxon>Bacteria</taxon>
        <taxon>Bacillati</taxon>
        <taxon>Actinomycetota</taxon>
        <taxon>Actinomycetes</taxon>
        <taxon>Streptosporangiales</taxon>
        <taxon>Streptosporangiaceae</taxon>
        <taxon>Nonomuraea</taxon>
    </lineage>
</organism>
<sequence>MCPLCEAPVARGDSFCEACGHPLASPSCVSCGAAAVDAEGYCERCGVRQPTARDHAESVLPHGAAAVTDRGLRRARNEDAVTLLTLTPPPPNPIPPEATTIPVTTSAPRTPPPGPPRTGGTIPPETPPPRAARAVPLGTPPGATPADPADTFPPPGATSAGRPVPSGTATSGAAGTVPSGTFPPSVTPAGGAVPLGAVGSGTIAVVCDGVGSSPRADEAAAAAVAAAAAALAEGRPHEEAFGLAGLAVGKLAGSPDHAPACTYVAAVARPGEITLCWAGDTRAYWLADVPADGGVRREGTLLTEDDVAPTGEITAWLGADYPDVRPRTRVFTPPGPGLLLVCSDGLWRYLAGYRFPTEGTPLDQARQMLRHALDSGGHDNVTIALIPLGGTHG</sequence>
<dbReference type="PROSITE" id="PS51746">
    <property type="entry name" value="PPM_2"/>
    <property type="match status" value="1"/>
</dbReference>
<dbReference type="SUPFAM" id="SSF81606">
    <property type="entry name" value="PP2C-like"/>
    <property type="match status" value="1"/>
</dbReference>
<comment type="caution">
    <text evidence="3">The sequence shown here is derived from an EMBL/GenBank/DDBJ whole genome shotgun (WGS) entry which is preliminary data.</text>
</comment>
<feature type="compositionally biased region" description="Pro residues" evidence="1">
    <location>
        <begin position="87"/>
        <end position="96"/>
    </location>
</feature>
<gene>
    <name evidence="3" type="ORF">ACFPUY_15840</name>
</gene>
<dbReference type="InterPro" id="IPR001932">
    <property type="entry name" value="PPM-type_phosphatase-like_dom"/>
</dbReference>
<dbReference type="Proteomes" id="UP001596096">
    <property type="component" value="Unassembled WGS sequence"/>
</dbReference>
<evidence type="ECO:0000259" key="2">
    <source>
        <dbReference type="PROSITE" id="PS51746"/>
    </source>
</evidence>
<dbReference type="Pfam" id="PF12773">
    <property type="entry name" value="DZR"/>
    <property type="match status" value="1"/>
</dbReference>
<dbReference type="InterPro" id="IPR036457">
    <property type="entry name" value="PPM-type-like_dom_sf"/>
</dbReference>
<dbReference type="EMBL" id="JBHSNW010000007">
    <property type="protein sequence ID" value="MFC5816568.1"/>
    <property type="molecule type" value="Genomic_DNA"/>
</dbReference>
<feature type="domain" description="PPM-type phosphatase" evidence="2">
    <location>
        <begin position="170"/>
        <end position="388"/>
    </location>
</feature>
<name>A0ABW1BTG9_9ACTN</name>